<feature type="transmembrane region" description="Helical" evidence="1">
    <location>
        <begin position="356"/>
        <end position="379"/>
    </location>
</feature>
<feature type="transmembrane region" description="Helical" evidence="1">
    <location>
        <begin position="386"/>
        <end position="406"/>
    </location>
</feature>
<feature type="transmembrane region" description="Helical" evidence="1">
    <location>
        <begin position="151"/>
        <end position="168"/>
    </location>
</feature>
<keyword evidence="1" id="KW-0472">Membrane</keyword>
<feature type="transmembrane region" description="Helical" evidence="1">
    <location>
        <begin position="175"/>
        <end position="207"/>
    </location>
</feature>
<feature type="transmembrane region" description="Helical" evidence="1">
    <location>
        <begin position="292"/>
        <end position="310"/>
    </location>
</feature>
<feature type="transmembrane region" description="Helical" evidence="1">
    <location>
        <begin position="219"/>
        <end position="243"/>
    </location>
</feature>
<dbReference type="EMBL" id="PFEK01000067">
    <property type="protein sequence ID" value="PJE67233.1"/>
    <property type="molecule type" value="Genomic_DNA"/>
</dbReference>
<proteinExistence type="predicted"/>
<name>A0A2M8L2T9_9BACT</name>
<dbReference type="AlphaFoldDB" id="A0A2M8L2T9"/>
<accession>A0A2M8L2T9</accession>
<comment type="caution">
    <text evidence="2">The sequence shown here is derived from an EMBL/GenBank/DDBJ whole genome shotgun (WGS) entry which is preliminary data.</text>
</comment>
<feature type="transmembrane region" description="Helical" evidence="1">
    <location>
        <begin position="78"/>
        <end position="107"/>
    </location>
</feature>
<feature type="transmembrane region" description="Helical" evidence="1">
    <location>
        <begin position="9"/>
        <end position="27"/>
    </location>
</feature>
<feature type="transmembrane region" description="Helical" evidence="1">
    <location>
        <begin position="527"/>
        <end position="546"/>
    </location>
</feature>
<protein>
    <recommendedName>
        <fullName evidence="4">Membrane protein 6-pyruvoyl-tetrahydropterin synthase-related domain-containing protein</fullName>
    </recommendedName>
</protein>
<evidence type="ECO:0000256" key="1">
    <source>
        <dbReference type="SAM" id="Phobius"/>
    </source>
</evidence>
<reference evidence="3" key="1">
    <citation type="submission" date="2017-09" db="EMBL/GenBank/DDBJ databases">
        <title>Depth-based differentiation of microbial function through sediment-hosted aquifers and enrichment of novel symbionts in the deep terrestrial subsurface.</title>
        <authorList>
            <person name="Probst A.J."/>
            <person name="Ladd B."/>
            <person name="Jarett J.K."/>
            <person name="Geller-Mcgrath D.E."/>
            <person name="Sieber C.M.K."/>
            <person name="Emerson J.B."/>
            <person name="Anantharaman K."/>
            <person name="Thomas B.C."/>
            <person name="Malmstrom R."/>
            <person name="Stieglmeier M."/>
            <person name="Klingl A."/>
            <person name="Woyke T."/>
            <person name="Ryan C.M."/>
            <person name="Banfield J.F."/>
        </authorList>
    </citation>
    <scope>NUCLEOTIDE SEQUENCE [LARGE SCALE GENOMIC DNA]</scope>
</reference>
<keyword evidence="1" id="KW-1133">Transmembrane helix</keyword>
<organism evidence="2 3">
    <name type="scientific">Candidatus Shapirobacteria bacterium CG10_big_fil_rev_8_21_14_0_10_40_9</name>
    <dbReference type="NCBI Taxonomy" id="1974888"/>
    <lineage>
        <taxon>Bacteria</taxon>
        <taxon>Candidatus Shapironibacteriota</taxon>
    </lineage>
</organism>
<evidence type="ECO:0000313" key="2">
    <source>
        <dbReference type="EMBL" id="PJE67233.1"/>
    </source>
</evidence>
<keyword evidence="1" id="KW-0812">Transmembrane</keyword>
<feature type="transmembrane region" description="Helical" evidence="1">
    <location>
        <begin position="322"/>
        <end position="344"/>
    </location>
</feature>
<evidence type="ECO:0000313" key="3">
    <source>
        <dbReference type="Proteomes" id="UP000231474"/>
    </source>
</evidence>
<gene>
    <name evidence="2" type="ORF">COU95_03490</name>
</gene>
<dbReference type="Proteomes" id="UP000231474">
    <property type="component" value="Unassembled WGS sequence"/>
</dbReference>
<evidence type="ECO:0008006" key="4">
    <source>
        <dbReference type="Google" id="ProtNLM"/>
    </source>
</evidence>
<sequence>MLKTKLKKIWPFFLILLLSIFAFWPLLRGGFFPVHDDLQVVRLFEMEKCFLDGQLPCRWTPDLGGGFGLPMFNYYSPLVYYLGMIFRFLGFSFLGSIKLLFLAGILLSGFSMFLLAREFWGNLGGITSAILYVFVPYHALDIYVRGDLAEFFALSFLPLVFWCFYRLIKEKSSQFLILSAFSLATLILSHNITAMLSFPILVIWILYWFSTLEKFNRLAYIKVFSAGFLGFSLSAFFLLPALFENSLVNLLGLTTGYFDFRAHFITLGQLFLDRSWDFGASWFGPIDGLSFQIGWPHWWLVVLSGGIGLWRLKNRKDGTTGLIFLTAGLFLILAFMTHSRSIFIWEKIPFFSFVQFPWRLVGLAAFSGSLLAGSVIGLFARRNQVLEIFLVAFLIVLTILLNFAYFKPAKFQSVSDQDFLPRKDFFDFLPKNTSLPEVSFQEPKIIEGEGQIREFFKKSDYFKVNIEVYQDQKASILIPVFNFPNWEIFVDEQKVLIEENQFGLIAVKCPPGKHEISGWFRNTKVRLLGNGITLISLFFLIFYLAAYEKNSKKAIN</sequence>
<feature type="transmembrane region" description="Helical" evidence="1">
    <location>
        <begin position="119"/>
        <end position="139"/>
    </location>
</feature>